<feature type="signal peptide" evidence="1">
    <location>
        <begin position="1"/>
        <end position="20"/>
    </location>
</feature>
<dbReference type="Proteomes" id="UP000198870">
    <property type="component" value="Unassembled WGS sequence"/>
</dbReference>
<sequence>MKKCFLVLCLIPLCATCAFALDGTLSDFSHYRSSPFQWVYPEYFYKADIVSVKSKSDLKESVTRIEFFGLSACIPDHYVKSSQNISRKTIYYHSKNDKNEMFFLAINDEKIITNSKAAREKSKDFFSAFSTAEEFHNKVFTLTPDVIDGTTPTGDLWMIHAKGMLFEDTQRIKIIKGDRFTAYARMFKKEYPRLTEHVAFFHKQLPENKFLTMGFHTHDNTPDIILSTIQ</sequence>
<accession>A0A1G5JA88</accession>
<evidence type="ECO:0000256" key="1">
    <source>
        <dbReference type="SAM" id="SignalP"/>
    </source>
</evidence>
<evidence type="ECO:0000313" key="3">
    <source>
        <dbReference type="Proteomes" id="UP000198870"/>
    </source>
</evidence>
<dbReference type="RefSeq" id="WP_092215147.1">
    <property type="nucleotide sequence ID" value="NZ_FMUX01000027.1"/>
</dbReference>
<keyword evidence="1" id="KW-0732">Signal</keyword>
<evidence type="ECO:0000313" key="2">
    <source>
        <dbReference type="EMBL" id="SCY85242.1"/>
    </source>
</evidence>
<dbReference type="EMBL" id="FMUX01000027">
    <property type="protein sequence ID" value="SCY85242.1"/>
    <property type="molecule type" value="Genomic_DNA"/>
</dbReference>
<proteinExistence type="predicted"/>
<reference evidence="2 3" key="1">
    <citation type="submission" date="2016-10" db="EMBL/GenBank/DDBJ databases">
        <authorList>
            <person name="de Groot N.N."/>
        </authorList>
    </citation>
    <scope>NUCLEOTIDE SEQUENCE [LARGE SCALE GENOMIC DNA]</scope>
    <source>
        <strain evidence="2 3">AA1</strain>
    </source>
</reference>
<organism evidence="2 3">
    <name type="scientific">Desulfoluna spongiiphila</name>
    <dbReference type="NCBI Taxonomy" id="419481"/>
    <lineage>
        <taxon>Bacteria</taxon>
        <taxon>Pseudomonadati</taxon>
        <taxon>Thermodesulfobacteriota</taxon>
        <taxon>Desulfobacteria</taxon>
        <taxon>Desulfobacterales</taxon>
        <taxon>Desulfolunaceae</taxon>
        <taxon>Desulfoluna</taxon>
    </lineage>
</organism>
<feature type="chain" id="PRO_5011448911" evidence="1">
    <location>
        <begin position="21"/>
        <end position="230"/>
    </location>
</feature>
<name>A0A1G5JA88_9BACT</name>
<keyword evidence="3" id="KW-1185">Reference proteome</keyword>
<protein>
    <submittedName>
        <fullName evidence="2">Uncharacterized protein</fullName>
    </submittedName>
</protein>
<gene>
    <name evidence="2" type="ORF">SAMN05216233_1275</name>
</gene>
<dbReference type="AlphaFoldDB" id="A0A1G5JA88"/>